<dbReference type="InterPro" id="IPR013249">
    <property type="entry name" value="RNA_pol_sigma70_r4_t2"/>
</dbReference>
<keyword evidence="5" id="KW-0804">Transcription</keyword>
<dbReference type="PANTHER" id="PTHR43133">
    <property type="entry name" value="RNA POLYMERASE ECF-TYPE SIGMA FACTO"/>
    <property type="match status" value="1"/>
</dbReference>
<dbReference type="InterPro" id="IPR036388">
    <property type="entry name" value="WH-like_DNA-bd_sf"/>
</dbReference>
<evidence type="ECO:0000256" key="2">
    <source>
        <dbReference type="ARBA" id="ARBA00023015"/>
    </source>
</evidence>
<organism evidence="8 9">
    <name type="scientific">Streptomyces phaeoluteigriseus</name>
    <dbReference type="NCBI Taxonomy" id="114686"/>
    <lineage>
        <taxon>Bacteria</taxon>
        <taxon>Bacillati</taxon>
        <taxon>Actinomycetota</taxon>
        <taxon>Actinomycetes</taxon>
        <taxon>Kitasatosporales</taxon>
        <taxon>Streptomycetaceae</taxon>
        <taxon>Streptomyces</taxon>
        <taxon>Streptomyces aurantiacus group</taxon>
    </lineage>
</organism>
<evidence type="ECO:0000259" key="6">
    <source>
        <dbReference type="Pfam" id="PF04542"/>
    </source>
</evidence>
<evidence type="ECO:0000256" key="5">
    <source>
        <dbReference type="ARBA" id="ARBA00023163"/>
    </source>
</evidence>
<evidence type="ECO:0000256" key="4">
    <source>
        <dbReference type="ARBA" id="ARBA00023125"/>
    </source>
</evidence>
<sequence>MVEPTGLAERWVREGFSRGEEKAMREVVGIYERSLHSAAVMLLKDREMARDVVQQALLRAWLAADSYDPSRDMWPWLKTIVRHAAIDAFRQERKHMQCLSIDDKAARSLDVEASFEESILAKWEVDHALMSLTPEQGDVIRLAYIEGRSQREISREVGVSLGTVNNRIRAGRIGMRMLLRDSSSRAAS</sequence>
<dbReference type="Gene3D" id="1.10.10.10">
    <property type="entry name" value="Winged helix-like DNA-binding domain superfamily/Winged helix DNA-binding domain"/>
    <property type="match status" value="1"/>
</dbReference>
<dbReference type="OrthoDB" id="3821507at2"/>
<dbReference type="InterPro" id="IPR014284">
    <property type="entry name" value="RNA_pol_sigma-70_dom"/>
</dbReference>
<keyword evidence="2" id="KW-0805">Transcription regulation</keyword>
<evidence type="ECO:0000313" key="9">
    <source>
        <dbReference type="Proteomes" id="UP000184286"/>
    </source>
</evidence>
<evidence type="ECO:0008006" key="10">
    <source>
        <dbReference type="Google" id="ProtNLM"/>
    </source>
</evidence>
<name>A0A1V6MYM3_9ACTN</name>
<evidence type="ECO:0000259" key="7">
    <source>
        <dbReference type="Pfam" id="PF08281"/>
    </source>
</evidence>
<evidence type="ECO:0000313" key="8">
    <source>
        <dbReference type="EMBL" id="OQD57539.1"/>
    </source>
</evidence>
<gene>
    <name evidence="8" type="ORF">BM536_001955</name>
</gene>
<dbReference type="GO" id="GO:0006352">
    <property type="term" value="P:DNA-templated transcription initiation"/>
    <property type="evidence" value="ECO:0007669"/>
    <property type="project" value="InterPro"/>
</dbReference>
<dbReference type="NCBIfam" id="TIGR02937">
    <property type="entry name" value="sigma70-ECF"/>
    <property type="match status" value="1"/>
</dbReference>
<dbReference type="InterPro" id="IPR013324">
    <property type="entry name" value="RNA_pol_sigma_r3/r4-like"/>
</dbReference>
<dbReference type="InterPro" id="IPR013325">
    <property type="entry name" value="RNA_pol_sigma_r2"/>
</dbReference>
<reference evidence="9" key="1">
    <citation type="submission" date="2016-11" db="EMBL/GenBank/DDBJ databases">
        <authorList>
            <person name="Schniete J.K."/>
            <person name="Salih T."/>
            <person name="Algora Gallardo L."/>
            <person name="Martinez Fernandez S."/>
            <person name="Herron P.R."/>
        </authorList>
    </citation>
    <scope>NUCLEOTIDE SEQUENCE [LARGE SCALE GENOMIC DNA]</scope>
    <source>
        <strain evidence="9">DSM 41896</strain>
    </source>
</reference>
<dbReference type="InterPro" id="IPR039425">
    <property type="entry name" value="RNA_pol_sigma-70-like"/>
</dbReference>
<dbReference type="Proteomes" id="UP000184286">
    <property type="component" value="Unassembled WGS sequence"/>
</dbReference>
<dbReference type="Pfam" id="PF08281">
    <property type="entry name" value="Sigma70_r4_2"/>
    <property type="match status" value="1"/>
</dbReference>
<feature type="domain" description="RNA polymerase sigma factor 70 region 4 type 2" evidence="7">
    <location>
        <begin position="124"/>
        <end position="172"/>
    </location>
</feature>
<dbReference type="InterPro" id="IPR007627">
    <property type="entry name" value="RNA_pol_sigma70_r2"/>
</dbReference>
<comment type="caution">
    <text evidence="8">The sequence shown here is derived from an EMBL/GenBank/DDBJ whole genome shotgun (WGS) entry which is preliminary data.</text>
</comment>
<proteinExistence type="inferred from homology"/>
<dbReference type="SUPFAM" id="SSF88946">
    <property type="entry name" value="Sigma2 domain of RNA polymerase sigma factors"/>
    <property type="match status" value="1"/>
</dbReference>
<dbReference type="GO" id="GO:0016987">
    <property type="term" value="F:sigma factor activity"/>
    <property type="evidence" value="ECO:0007669"/>
    <property type="project" value="UniProtKB-KW"/>
</dbReference>
<dbReference type="Pfam" id="PF04542">
    <property type="entry name" value="Sigma70_r2"/>
    <property type="match status" value="1"/>
</dbReference>
<dbReference type="GO" id="GO:0003677">
    <property type="term" value="F:DNA binding"/>
    <property type="evidence" value="ECO:0007669"/>
    <property type="project" value="UniProtKB-KW"/>
</dbReference>
<reference evidence="8 9" key="2">
    <citation type="submission" date="2017-02" db="EMBL/GenBank/DDBJ databases">
        <title>Draft genome sequence of Streptomyces phaeoluteigriseus type strain DSM41896.</title>
        <authorList>
            <person name="Salih T.S."/>
            <person name="Algora Gallardo L."/>
            <person name="Melo Santos T."/>
            <person name="Filgueira Martinez S."/>
            <person name="Herron P.R."/>
        </authorList>
    </citation>
    <scope>NUCLEOTIDE SEQUENCE [LARGE SCALE GENOMIC DNA]</scope>
    <source>
        <strain evidence="8 9">DSM 41896</strain>
    </source>
</reference>
<feature type="domain" description="RNA polymerase sigma-70 region 2" evidence="6">
    <location>
        <begin position="31"/>
        <end position="94"/>
    </location>
</feature>
<dbReference type="STRING" id="114686.BM536_001955"/>
<protein>
    <recommendedName>
        <fullName evidence="10">RNA polymerase subunit sigma-24</fullName>
    </recommendedName>
</protein>
<dbReference type="Gene3D" id="1.10.1740.10">
    <property type="match status" value="1"/>
</dbReference>
<evidence type="ECO:0000256" key="1">
    <source>
        <dbReference type="ARBA" id="ARBA00010641"/>
    </source>
</evidence>
<accession>A0A1V6MYM3</accession>
<evidence type="ECO:0000256" key="3">
    <source>
        <dbReference type="ARBA" id="ARBA00023082"/>
    </source>
</evidence>
<dbReference type="AlphaFoldDB" id="A0A1V6MYM3"/>
<dbReference type="RefSeq" id="WP_073491836.1">
    <property type="nucleotide sequence ID" value="NZ_MPOH02000003.1"/>
</dbReference>
<dbReference type="PANTHER" id="PTHR43133:SF8">
    <property type="entry name" value="RNA POLYMERASE SIGMA FACTOR HI_1459-RELATED"/>
    <property type="match status" value="1"/>
</dbReference>
<dbReference type="SUPFAM" id="SSF88659">
    <property type="entry name" value="Sigma3 and sigma4 domains of RNA polymerase sigma factors"/>
    <property type="match status" value="1"/>
</dbReference>
<keyword evidence="4" id="KW-0238">DNA-binding</keyword>
<dbReference type="EMBL" id="MPOH02000003">
    <property type="protein sequence ID" value="OQD57539.1"/>
    <property type="molecule type" value="Genomic_DNA"/>
</dbReference>
<keyword evidence="3" id="KW-0731">Sigma factor</keyword>
<comment type="similarity">
    <text evidence="1">Belongs to the sigma-70 factor family. ECF subfamily.</text>
</comment>